<reference evidence="3" key="1">
    <citation type="submission" date="2016-09" db="EMBL/GenBank/DDBJ databases">
        <title>Whole genome sequencing of Salmonella enterica.</title>
        <authorList>
            <person name="Bell R."/>
        </authorList>
    </citation>
    <scope>NUCLEOTIDE SEQUENCE [LARGE SCALE GENOMIC DNA]</scope>
    <source>
        <strain evidence="3">CFSAN044929</strain>
    </source>
</reference>
<organism evidence="3">
    <name type="scientific">Salmonella enterica</name>
    <name type="common">Salmonella choleraesuis</name>
    <dbReference type="NCBI Taxonomy" id="28901"/>
    <lineage>
        <taxon>Bacteria</taxon>
        <taxon>Pseudomonadati</taxon>
        <taxon>Pseudomonadota</taxon>
        <taxon>Gammaproteobacteria</taxon>
        <taxon>Enterobacterales</taxon>
        <taxon>Enterobacteriaceae</taxon>
        <taxon>Salmonella</taxon>
    </lineage>
</organism>
<protein>
    <submittedName>
        <fullName evidence="2">Baseplate assembly protein</fullName>
    </submittedName>
</protein>
<gene>
    <name evidence="2" type="ORF">A7E06_15755</name>
    <name evidence="3" type="ORF">A7S51_18405</name>
</gene>
<dbReference type="Pfam" id="PF04965">
    <property type="entry name" value="GPW_gp25"/>
    <property type="match status" value="1"/>
</dbReference>
<evidence type="ECO:0000313" key="2">
    <source>
        <dbReference type="EMBL" id="MIV44934.1"/>
    </source>
</evidence>
<dbReference type="SUPFAM" id="SSF160719">
    <property type="entry name" value="gpW/gp25-like"/>
    <property type="match status" value="1"/>
</dbReference>
<sequence>MLYLSIDRHTGKTLNDADHIRQSIQDIITTPTGTRVMRRDYGSLISELIDAPVNDALPLQLMAAIFDAIIRQEPRVTVTEIQLRHSENGLTADIGMMRTDTGENINFPVSVGG</sequence>
<dbReference type="EMBL" id="RSUV01000011">
    <property type="protein sequence ID" value="MIV44934.1"/>
    <property type="molecule type" value="Genomic_DNA"/>
</dbReference>
<dbReference type="AlphaFoldDB" id="A0A3F3IW96"/>
<evidence type="ECO:0000259" key="1">
    <source>
        <dbReference type="Pfam" id="PF04965"/>
    </source>
</evidence>
<dbReference type="Gene3D" id="3.10.450.40">
    <property type="match status" value="1"/>
</dbReference>
<comment type="caution">
    <text evidence="3">The sequence shown here is derived from an EMBL/GenBank/DDBJ whole genome shotgun (WGS) entry which is preliminary data.</text>
</comment>
<dbReference type="InterPro" id="IPR007048">
    <property type="entry name" value="IraD/Gp25-like"/>
</dbReference>
<evidence type="ECO:0000313" key="3">
    <source>
        <dbReference type="EMBL" id="OHJ50251.1"/>
    </source>
</evidence>
<name>A0A3F3IW96_SALER</name>
<accession>A0A3F3IW96</accession>
<dbReference type="Proteomes" id="UP000839530">
    <property type="component" value="Unassembled WGS sequence"/>
</dbReference>
<dbReference type="RefSeq" id="WP_070802267.1">
    <property type="nucleotide sequence ID" value="NZ_MLTE01000013.1"/>
</dbReference>
<proteinExistence type="predicted"/>
<dbReference type="Proteomes" id="UP000866740">
    <property type="component" value="Unassembled WGS sequence"/>
</dbReference>
<dbReference type="EMBL" id="MLTE01000013">
    <property type="protein sequence ID" value="OHJ50251.1"/>
    <property type="molecule type" value="Genomic_DNA"/>
</dbReference>
<reference evidence="2" key="2">
    <citation type="submission" date="2018-07" db="EMBL/GenBank/DDBJ databases">
        <authorList>
            <consortium name="GenomeTrakr network: Whole genome sequencing for foodborne pathogen traceback"/>
        </authorList>
    </citation>
    <scope>NUCLEOTIDE SEQUENCE [LARGE SCALE GENOMIC DNA]</scope>
    <source>
        <strain evidence="2">CFSAN048114</strain>
    </source>
</reference>
<feature type="domain" description="IraD/Gp25-like" evidence="1">
    <location>
        <begin position="17"/>
        <end position="93"/>
    </location>
</feature>